<dbReference type="AlphaFoldDB" id="A0A2P7YU60"/>
<keyword evidence="4" id="KW-1185">Reference proteome</keyword>
<feature type="region of interest" description="Disordered" evidence="1">
    <location>
        <begin position="393"/>
        <end position="413"/>
    </location>
</feature>
<name>A0A2P7YU60_9ASCO</name>
<keyword evidence="2" id="KW-0812">Transmembrane</keyword>
<keyword evidence="2" id="KW-1133">Transmembrane helix</keyword>
<sequence length="453" mass="51625">MVSGSWLKYPKALENASFGFTSVCAYALSVFTILFAHGYLILLLFPFNAMFTGTQSNHLNFLPKLARENYDAVIRSQVEIEVQTLLQEKNEKVANIVSETLEKTLNKSRDALILHFSEASKEQLQHFESVLGCKSHDFCNEASSDEGSILGTEDVDMLDSNDKEARHKLTEEAKATFSLNMKNMLVPMMKQLLNEMSEEWEKSYKEVLDQVLEEYHSEGAEIVGRALDKARKRMLFHHALDYPWPQPQYVETAKCVILLLFTHDVLFFVLFHRSKAHAILFCCTSALYYLETLSTIFLLVWASFKYYNHNVGGPYSFYTFYLFGAAASYYVTFLGLTEEKGDSDLRLAGAPDNQENDCQPDVGRKQLIEPVKKNVERRLNEIKKDEVFPVSGKKENRSLEKQTDANEPDARLGVVDEINSQATEESEQAQKLEEFKGNEKDVVRSCSAGEAFY</sequence>
<comment type="caution">
    <text evidence="3">The sequence shown here is derived from an EMBL/GenBank/DDBJ whole genome shotgun (WGS) entry which is preliminary data.</text>
</comment>
<feature type="transmembrane region" description="Helical" evidence="2">
    <location>
        <begin position="20"/>
        <end position="45"/>
    </location>
</feature>
<evidence type="ECO:0000313" key="3">
    <source>
        <dbReference type="EMBL" id="PSK39500.1"/>
    </source>
</evidence>
<evidence type="ECO:0000256" key="2">
    <source>
        <dbReference type="SAM" id="Phobius"/>
    </source>
</evidence>
<dbReference type="OrthoDB" id="10593879at2759"/>
<gene>
    <name evidence="3" type="ORF">C7M61_002115</name>
</gene>
<feature type="transmembrane region" description="Helical" evidence="2">
    <location>
        <begin position="278"/>
        <end position="303"/>
    </location>
</feature>
<feature type="compositionally biased region" description="Basic and acidic residues" evidence="1">
    <location>
        <begin position="393"/>
        <end position="410"/>
    </location>
</feature>
<evidence type="ECO:0000313" key="4">
    <source>
        <dbReference type="Proteomes" id="UP000241107"/>
    </source>
</evidence>
<keyword evidence="2" id="KW-0472">Membrane</keyword>
<feature type="transmembrane region" description="Helical" evidence="2">
    <location>
        <begin position="315"/>
        <end position="336"/>
    </location>
</feature>
<organism evidence="3 4">
    <name type="scientific">Candidozyma pseudohaemuli</name>
    <dbReference type="NCBI Taxonomy" id="418784"/>
    <lineage>
        <taxon>Eukaryota</taxon>
        <taxon>Fungi</taxon>
        <taxon>Dikarya</taxon>
        <taxon>Ascomycota</taxon>
        <taxon>Saccharomycotina</taxon>
        <taxon>Pichiomycetes</taxon>
        <taxon>Metschnikowiaceae</taxon>
        <taxon>Candidozyma</taxon>
    </lineage>
</organism>
<accession>A0A2P7YU60</accession>
<evidence type="ECO:0000256" key="1">
    <source>
        <dbReference type="SAM" id="MobiDB-lite"/>
    </source>
</evidence>
<dbReference type="VEuPathDB" id="FungiDB:C7M61_002115"/>
<dbReference type="Proteomes" id="UP000241107">
    <property type="component" value="Unassembled WGS sequence"/>
</dbReference>
<protein>
    <submittedName>
        <fullName evidence="3">Uncharacterized protein</fullName>
    </submittedName>
</protein>
<proteinExistence type="predicted"/>
<dbReference type="RefSeq" id="XP_024714637.1">
    <property type="nucleotide sequence ID" value="XM_024857501.1"/>
</dbReference>
<dbReference type="GeneID" id="36565504"/>
<reference evidence="3 4" key="1">
    <citation type="submission" date="2018-03" db="EMBL/GenBank/DDBJ databases">
        <title>Candida pseudohaemulonii genome assembly and annotation.</title>
        <authorList>
            <person name="Munoz J.F."/>
            <person name="Gade L.G."/>
            <person name="Chow N.A."/>
            <person name="Litvintseva A.P."/>
            <person name="Loparev V.N."/>
            <person name="Cuomo C.A."/>
        </authorList>
    </citation>
    <scope>NUCLEOTIDE SEQUENCE [LARGE SCALE GENOMIC DNA]</scope>
    <source>
        <strain evidence="3 4">B12108</strain>
    </source>
</reference>
<dbReference type="EMBL" id="PYFQ01000003">
    <property type="protein sequence ID" value="PSK39500.1"/>
    <property type="molecule type" value="Genomic_DNA"/>
</dbReference>